<reference evidence="1" key="2">
    <citation type="journal article" date="2016" name="Mol. Ecol.">
        <title>Population genomics of the filarial nematode parasite Wuchereria bancrofti from mosquitoes.</title>
        <authorList>
            <person name="Small S.T."/>
            <person name="Reimer L.J."/>
            <person name="Tisch D.J."/>
            <person name="King C.L."/>
            <person name="Christensen B.M."/>
            <person name="Siba P.M."/>
            <person name="Kazura J.W."/>
            <person name="Serre D."/>
            <person name="Zimmerman P.A."/>
        </authorList>
    </citation>
    <scope>NUCLEOTIDE SEQUENCE</scope>
    <source>
        <strain evidence="1">pt0022</strain>
    </source>
</reference>
<dbReference type="Proteomes" id="UP000093561">
    <property type="component" value="Unassembled WGS sequence"/>
</dbReference>
<evidence type="ECO:0000313" key="2">
    <source>
        <dbReference type="WBParaSite" id="mrna-Wban_04840"/>
    </source>
</evidence>
<sequence>MNIINILKEGMREREREREGEKEKKKRKFYFLKQISIK</sequence>
<protein>
    <submittedName>
        <fullName evidence="2">Uncharacterized protein</fullName>
    </submittedName>
</protein>
<reference evidence="1" key="1">
    <citation type="submission" date="2015-03" db="EMBL/GenBank/DDBJ databases">
        <title>Wuchereria bancrofti Genome Sequencing Papua New Guinea Strain.</title>
        <authorList>
            <person name="Small S.T."/>
            <person name="Serre D."/>
            <person name="Zimmerman P.A."/>
        </authorList>
    </citation>
    <scope>NUCLEOTIDE SEQUENCE [LARGE SCALE GENOMIC DNA]</scope>
    <source>
        <strain evidence="1">pt0022</strain>
    </source>
</reference>
<accession>A0AAF5PSV4</accession>
<proteinExistence type="predicted"/>
<reference evidence="2" key="3">
    <citation type="submission" date="2024-02" db="UniProtKB">
        <authorList>
            <consortium name="WormBaseParasite"/>
        </authorList>
    </citation>
    <scope>IDENTIFICATION</scope>
    <source>
        <strain evidence="2">pt0022</strain>
    </source>
</reference>
<evidence type="ECO:0000313" key="1">
    <source>
        <dbReference type="Proteomes" id="UP000093561"/>
    </source>
</evidence>
<dbReference type="AlphaFoldDB" id="A0AAF5PSV4"/>
<organism evidence="1 2">
    <name type="scientific">Wuchereria bancrofti</name>
    <dbReference type="NCBI Taxonomy" id="6293"/>
    <lineage>
        <taxon>Eukaryota</taxon>
        <taxon>Metazoa</taxon>
        <taxon>Ecdysozoa</taxon>
        <taxon>Nematoda</taxon>
        <taxon>Chromadorea</taxon>
        <taxon>Rhabditida</taxon>
        <taxon>Spirurina</taxon>
        <taxon>Spiruromorpha</taxon>
        <taxon>Filarioidea</taxon>
        <taxon>Onchocercidae</taxon>
        <taxon>Wuchereria</taxon>
    </lineage>
</organism>
<name>A0AAF5PSV4_WUCBA</name>
<dbReference type="WBParaSite" id="mrna-Wban_04840">
    <property type="protein sequence ID" value="mrna-Wban_04840"/>
    <property type="gene ID" value="Wban_04840"/>
</dbReference>